<feature type="compositionally biased region" description="Acidic residues" evidence="5">
    <location>
        <begin position="118"/>
        <end position="127"/>
    </location>
</feature>
<dbReference type="Gene3D" id="3.90.1720.10">
    <property type="entry name" value="endopeptidase domain like (from Nostoc punctiforme)"/>
    <property type="match status" value="1"/>
</dbReference>
<keyword evidence="3" id="KW-0378">Hydrolase</keyword>
<dbReference type="InterPro" id="IPR051202">
    <property type="entry name" value="Peptidase_C40"/>
</dbReference>
<feature type="region of interest" description="Disordered" evidence="5">
    <location>
        <begin position="68"/>
        <end position="127"/>
    </location>
</feature>
<evidence type="ECO:0000256" key="4">
    <source>
        <dbReference type="ARBA" id="ARBA00022807"/>
    </source>
</evidence>
<gene>
    <name evidence="7" type="ORF">KPS_000972</name>
</gene>
<accession>A0ABY9R5I8</accession>
<organism evidence="7 8">
    <name type="scientific">Nitratidesulfovibrio liaohensis</name>
    <dbReference type="NCBI Taxonomy" id="2604158"/>
    <lineage>
        <taxon>Bacteria</taxon>
        <taxon>Pseudomonadati</taxon>
        <taxon>Thermodesulfobacteriota</taxon>
        <taxon>Desulfovibrionia</taxon>
        <taxon>Desulfovibrionales</taxon>
        <taxon>Desulfovibrionaceae</taxon>
        <taxon>Nitratidesulfovibrio</taxon>
    </lineage>
</organism>
<feature type="compositionally biased region" description="Basic and acidic residues" evidence="5">
    <location>
        <begin position="105"/>
        <end position="117"/>
    </location>
</feature>
<dbReference type="SUPFAM" id="SSF54001">
    <property type="entry name" value="Cysteine proteinases"/>
    <property type="match status" value="1"/>
</dbReference>
<evidence type="ECO:0000259" key="6">
    <source>
        <dbReference type="PROSITE" id="PS51935"/>
    </source>
</evidence>
<dbReference type="InterPro" id="IPR038765">
    <property type="entry name" value="Papain-like_cys_pep_sf"/>
</dbReference>
<evidence type="ECO:0000256" key="3">
    <source>
        <dbReference type="ARBA" id="ARBA00022801"/>
    </source>
</evidence>
<proteinExistence type="inferred from homology"/>
<keyword evidence="2" id="KW-0645">Protease</keyword>
<dbReference type="EMBL" id="CP133659">
    <property type="protein sequence ID" value="WMW66402.1"/>
    <property type="molecule type" value="Genomic_DNA"/>
</dbReference>
<feature type="domain" description="NlpC/P60" evidence="6">
    <location>
        <begin position="165"/>
        <end position="287"/>
    </location>
</feature>
<evidence type="ECO:0000256" key="1">
    <source>
        <dbReference type="ARBA" id="ARBA00007074"/>
    </source>
</evidence>
<dbReference type="InterPro" id="IPR000064">
    <property type="entry name" value="NLP_P60_dom"/>
</dbReference>
<dbReference type="PROSITE" id="PS51935">
    <property type="entry name" value="NLPC_P60"/>
    <property type="match status" value="1"/>
</dbReference>
<dbReference type="RefSeq" id="WP_309542304.1">
    <property type="nucleotide sequence ID" value="NZ_CP133659.1"/>
</dbReference>
<keyword evidence="4" id="KW-0788">Thiol protease</keyword>
<evidence type="ECO:0000313" key="7">
    <source>
        <dbReference type="EMBL" id="WMW66402.1"/>
    </source>
</evidence>
<name>A0ABY9R5I8_9BACT</name>
<keyword evidence="8" id="KW-1185">Reference proteome</keyword>
<reference evidence="7" key="1">
    <citation type="submission" date="2023-09" db="EMBL/GenBank/DDBJ databases">
        <authorList>
            <consortium name="CW5 consortium"/>
            <person name="Lu C.-W."/>
        </authorList>
    </citation>
    <scope>NUCLEOTIDE SEQUENCE</scope>
    <source>
        <strain evidence="7">KPS</strain>
    </source>
</reference>
<dbReference type="PANTHER" id="PTHR47053">
    <property type="entry name" value="MUREIN DD-ENDOPEPTIDASE MEPH-RELATED"/>
    <property type="match status" value="1"/>
</dbReference>
<comment type="similarity">
    <text evidence="1">Belongs to the peptidase C40 family.</text>
</comment>
<evidence type="ECO:0000256" key="2">
    <source>
        <dbReference type="ARBA" id="ARBA00022670"/>
    </source>
</evidence>
<feature type="region of interest" description="Disordered" evidence="5">
    <location>
        <begin position="1"/>
        <end position="23"/>
    </location>
</feature>
<dbReference type="Pfam" id="PF00877">
    <property type="entry name" value="NLPC_P60"/>
    <property type="match status" value="1"/>
</dbReference>
<dbReference type="PANTHER" id="PTHR47053:SF1">
    <property type="entry name" value="MUREIN DD-ENDOPEPTIDASE MEPH-RELATED"/>
    <property type="match status" value="1"/>
</dbReference>
<evidence type="ECO:0000313" key="8">
    <source>
        <dbReference type="Proteomes" id="UP001180616"/>
    </source>
</evidence>
<dbReference type="Proteomes" id="UP001180616">
    <property type="component" value="Chromosome"/>
</dbReference>
<protein>
    <submittedName>
        <fullName evidence="7">C40 family peptidase</fullName>
    </submittedName>
</protein>
<sequence>MAAGPQRRARAIPGAFASPATNTANTPEAAMHMTTKHGLSPLFSACARLLPLLLALTLAGPACVRQPAQAGHTNSGAHQPAATAESPTTNEGAGASCEIASRYEASAHSDGSDSRFSEDEEDGDDTMADGVLSDIAELDEALAAMDETGEHHPKAEEADDDMSAIDARMQLVNVAMSKLGTRYRRGGSGETGFDCSGFTGWVYENVGVDLPRTSQSQFLEGRTIRREQLQTGDLVFFKRNKKRRIHHVGIYLEDGKFIHSSSSDGVVISKLDAKPWCNQWAGAKRVF</sequence>
<evidence type="ECO:0000256" key="5">
    <source>
        <dbReference type="SAM" id="MobiDB-lite"/>
    </source>
</evidence>